<dbReference type="InterPro" id="IPR002110">
    <property type="entry name" value="Ankyrin_rpt"/>
</dbReference>
<comment type="caution">
    <text evidence="2">The sequence shown here is derived from an EMBL/GenBank/DDBJ whole genome shotgun (WGS) entry which is preliminary data.</text>
</comment>
<dbReference type="AlphaFoldDB" id="V6TZU8"/>
<dbReference type="Proteomes" id="UP000018040">
    <property type="component" value="Unassembled WGS sequence"/>
</dbReference>
<evidence type="ECO:0000256" key="1">
    <source>
        <dbReference type="SAM" id="MobiDB-lite"/>
    </source>
</evidence>
<feature type="compositionally biased region" description="Basic and acidic residues" evidence="1">
    <location>
        <begin position="1"/>
        <end position="12"/>
    </location>
</feature>
<dbReference type="EMBL" id="AHHH01000035">
    <property type="protein sequence ID" value="ESU43892.1"/>
    <property type="molecule type" value="Genomic_DNA"/>
</dbReference>
<evidence type="ECO:0000313" key="2">
    <source>
        <dbReference type="EMBL" id="ESU43892.1"/>
    </source>
</evidence>
<feature type="non-terminal residue" evidence="2">
    <location>
        <position position="1"/>
    </location>
</feature>
<dbReference type="InterPro" id="IPR036770">
    <property type="entry name" value="Ankyrin_rpt-contain_sf"/>
</dbReference>
<feature type="region of interest" description="Disordered" evidence="1">
    <location>
        <begin position="1"/>
        <end position="34"/>
    </location>
</feature>
<gene>
    <name evidence="2" type="ORF">GSB_151390</name>
</gene>
<dbReference type="PANTHER" id="PTHR24120:SF4">
    <property type="entry name" value="GH07239P"/>
    <property type="match status" value="1"/>
</dbReference>
<reference evidence="3" key="1">
    <citation type="submission" date="2012-02" db="EMBL/GenBank/DDBJ databases">
        <title>Genome sequencing of Giardia lamblia Genotypes A2 and B isolates (DH and GS) and comparative analysis with the genomes of Genotypes A1 and E (WB and Pig).</title>
        <authorList>
            <person name="Adam R."/>
            <person name="Dahlstrom E."/>
            <person name="Martens C."/>
            <person name="Bruno D."/>
            <person name="Barbian K."/>
            <person name="Porcella S.F."/>
            <person name="Nash T."/>
        </authorList>
    </citation>
    <scope>NUCLEOTIDE SEQUENCE</scope>
    <source>
        <strain evidence="3">GS</strain>
    </source>
</reference>
<sequence length="97" mass="10854">VDGESPEEREHGYSSSAWTRRGAEVSNEQEGGMQDESGWTALTLAAYWNRLKCARLCAEKEKCIRTIRERFGCPPGTTALDIAKKKGYKKIVSILCE</sequence>
<name>V6TZU8_GIAIN</name>
<reference evidence="2 3" key="2">
    <citation type="journal article" date="2013" name="Genome Biol. Evol.">
        <title>Genome sequencing of Giardia lamblia genotypes A2 and B isolates (DH and GS) and comparative analysis with the genomes of genotypes A1 and E (WB and Pig).</title>
        <authorList>
            <person name="Adam R.D."/>
            <person name="Dahlstrom E.W."/>
            <person name="Martens C.A."/>
            <person name="Bruno D.P."/>
            <person name="Barbian K.D."/>
            <person name="Ricklefs S.M."/>
            <person name="Hernandez M.M."/>
            <person name="Narla N.P."/>
            <person name="Patel R.B."/>
            <person name="Porcella S.F."/>
            <person name="Nash T.E."/>
        </authorList>
    </citation>
    <scope>NUCLEOTIDE SEQUENCE [LARGE SCALE GENOMIC DNA]</scope>
    <source>
        <strain evidence="2 3">GS</strain>
    </source>
</reference>
<dbReference type="Gene3D" id="1.25.40.20">
    <property type="entry name" value="Ankyrin repeat-containing domain"/>
    <property type="match status" value="1"/>
</dbReference>
<dbReference type="PANTHER" id="PTHR24120">
    <property type="entry name" value="GH07239P"/>
    <property type="match status" value="1"/>
</dbReference>
<accession>V6TZU8</accession>
<dbReference type="Pfam" id="PF12796">
    <property type="entry name" value="Ank_2"/>
    <property type="match status" value="1"/>
</dbReference>
<organism evidence="2 3">
    <name type="scientific">Giardia intestinalis</name>
    <name type="common">Giardia lamblia</name>
    <dbReference type="NCBI Taxonomy" id="5741"/>
    <lineage>
        <taxon>Eukaryota</taxon>
        <taxon>Metamonada</taxon>
        <taxon>Diplomonadida</taxon>
        <taxon>Hexamitidae</taxon>
        <taxon>Giardiinae</taxon>
        <taxon>Giardia</taxon>
    </lineage>
</organism>
<dbReference type="VEuPathDB" id="GiardiaDB:QR46_4983"/>
<evidence type="ECO:0000313" key="3">
    <source>
        <dbReference type="Proteomes" id="UP000018040"/>
    </source>
</evidence>
<dbReference type="OrthoDB" id="194358at2759"/>
<proteinExistence type="predicted"/>
<protein>
    <submittedName>
        <fullName evidence="2">Beta-soluble NSF attachment protein</fullName>
    </submittedName>
</protein>
<dbReference type="SUPFAM" id="SSF48403">
    <property type="entry name" value="Ankyrin repeat"/>
    <property type="match status" value="1"/>
</dbReference>